<protein>
    <submittedName>
        <fullName evidence="4">BTB domain-containing protein</fullName>
    </submittedName>
</protein>
<dbReference type="SMART" id="SM00225">
    <property type="entry name" value="BTB"/>
    <property type="match status" value="1"/>
</dbReference>
<dbReference type="InterPro" id="IPR000210">
    <property type="entry name" value="BTB/POZ_dom"/>
</dbReference>
<feature type="domain" description="BTB" evidence="1">
    <location>
        <begin position="194"/>
        <end position="261"/>
    </location>
</feature>
<reference evidence="3" key="1">
    <citation type="journal article" date="2013" name="Genetics">
        <title>The draft genome and transcriptome of Panagrellus redivivus are shaped by the harsh demands of a free-living lifestyle.</title>
        <authorList>
            <person name="Srinivasan J."/>
            <person name="Dillman A.R."/>
            <person name="Macchietto M.G."/>
            <person name="Heikkinen L."/>
            <person name="Lakso M."/>
            <person name="Fracchia K.M."/>
            <person name="Antoshechkin I."/>
            <person name="Mortazavi A."/>
            <person name="Wong G."/>
            <person name="Sternberg P.W."/>
        </authorList>
    </citation>
    <scope>NUCLEOTIDE SEQUENCE [LARGE SCALE GENOMIC DNA]</scope>
    <source>
        <strain evidence="3">MT8872</strain>
    </source>
</reference>
<evidence type="ECO:0000313" key="3">
    <source>
        <dbReference type="Proteomes" id="UP000492821"/>
    </source>
</evidence>
<dbReference type="Pfam" id="PF22486">
    <property type="entry name" value="MATH_2"/>
    <property type="match status" value="1"/>
</dbReference>
<dbReference type="AlphaFoldDB" id="A0A7E4ZZH5"/>
<name>A0A7E4ZZH5_PANRE</name>
<keyword evidence="3" id="KW-1185">Reference proteome</keyword>
<dbReference type="SUPFAM" id="SSF49599">
    <property type="entry name" value="TRAF domain-like"/>
    <property type="match status" value="1"/>
</dbReference>
<dbReference type="InterPro" id="IPR002083">
    <property type="entry name" value="MATH/TRAF_dom"/>
</dbReference>
<feature type="domain" description="MATH" evidence="2">
    <location>
        <begin position="54"/>
        <end position="170"/>
    </location>
</feature>
<dbReference type="PROSITE" id="PS50144">
    <property type="entry name" value="MATH"/>
    <property type="match status" value="1"/>
</dbReference>
<dbReference type="SUPFAM" id="SSF54695">
    <property type="entry name" value="POZ domain"/>
    <property type="match status" value="1"/>
</dbReference>
<dbReference type="PROSITE" id="PS50097">
    <property type="entry name" value="BTB"/>
    <property type="match status" value="1"/>
</dbReference>
<evidence type="ECO:0000313" key="4">
    <source>
        <dbReference type="WBParaSite" id="Pan_g5358.t1"/>
    </source>
</evidence>
<dbReference type="Pfam" id="PF00651">
    <property type="entry name" value="BTB"/>
    <property type="match status" value="1"/>
</dbReference>
<proteinExistence type="predicted"/>
<dbReference type="PANTHER" id="PTHR24410">
    <property type="entry name" value="HL07962P-RELATED"/>
    <property type="match status" value="1"/>
</dbReference>
<evidence type="ECO:0000259" key="1">
    <source>
        <dbReference type="PROSITE" id="PS50097"/>
    </source>
</evidence>
<evidence type="ECO:0000259" key="2">
    <source>
        <dbReference type="PROSITE" id="PS50144"/>
    </source>
</evidence>
<organism evidence="3 4">
    <name type="scientific">Panagrellus redivivus</name>
    <name type="common">Microworm</name>
    <dbReference type="NCBI Taxonomy" id="6233"/>
    <lineage>
        <taxon>Eukaryota</taxon>
        <taxon>Metazoa</taxon>
        <taxon>Ecdysozoa</taxon>
        <taxon>Nematoda</taxon>
        <taxon>Chromadorea</taxon>
        <taxon>Rhabditida</taxon>
        <taxon>Tylenchina</taxon>
        <taxon>Panagrolaimomorpha</taxon>
        <taxon>Panagrolaimoidea</taxon>
        <taxon>Panagrolaimidae</taxon>
        <taxon>Panagrellus</taxon>
    </lineage>
</organism>
<accession>A0A7E4ZZH5</accession>
<dbReference type="WBParaSite" id="Pan_g5358.t1">
    <property type="protein sequence ID" value="Pan_g5358.t1"/>
    <property type="gene ID" value="Pan_g5358"/>
</dbReference>
<sequence length="438" mass="48887">MLVHSNPQKPSVVPQSGKFDYEALYKQSLRPLTYSGIMNHMTIKSISKPRLVFQDIFTFTLKETDLKNYKPGKNLYVGARDVPCSNDIRWWIMCYPAGGNEDEKNHLSLYLHVNKPVQANYNFKVGSSHIDYMFSSDFSKANGWGTPKMASHDALRPLFVDGCVTITCQVEFEISGTNAVMAPRIGQSCAHVPTDVDLVVGSKRLKVHKSLLSLVSPVFHAMLTNDTVEAPSEEIEVTDFDYGTVKSAIDFCYGRALENTSVKSIIGTLRFADKYRIEASPLEQVVISNLKPKSFVSALKYADGTSDSLFFSCCEFFERNASAVTATASFASLPSKLISSLLKNTFDLNTDLEVLRSAHKNGIKFVLDEWEKPVVEALSLENFCDTCKYAWDCSRDNLKKECGKFFNANKAEIITMKDFINLSPVVAHGVLKSAFELL</sequence>
<dbReference type="InterPro" id="IPR051481">
    <property type="entry name" value="BTB-POZ/Galectin-3-binding"/>
</dbReference>
<dbReference type="PANTHER" id="PTHR24410:SF23">
    <property type="entry name" value="BTB DOMAIN-CONTAINING PROTEIN-RELATED"/>
    <property type="match status" value="1"/>
</dbReference>
<reference evidence="4" key="2">
    <citation type="submission" date="2020-10" db="UniProtKB">
        <authorList>
            <consortium name="WormBaseParasite"/>
        </authorList>
    </citation>
    <scope>IDENTIFICATION</scope>
</reference>
<dbReference type="Gene3D" id="2.60.210.10">
    <property type="entry name" value="Apoptosis, Tumor Necrosis Factor Receptor Associated Protein 2, Chain A"/>
    <property type="match status" value="1"/>
</dbReference>
<dbReference type="InterPro" id="IPR008974">
    <property type="entry name" value="TRAF-like"/>
</dbReference>
<dbReference type="Proteomes" id="UP000492821">
    <property type="component" value="Unassembled WGS sequence"/>
</dbReference>
<dbReference type="InterPro" id="IPR011333">
    <property type="entry name" value="SKP1/BTB/POZ_sf"/>
</dbReference>
<dbReference type="Gene3D" id="3.30.710.10">
    <property type="entry name" value="Potassium Channel Kv1.1, Chain A"/>
    <property type="match status" value="1"/>
</dbReference>
<dbReference type="CDD" id="cd18186">
    <property type="entry name" value="BTB_POZ_ZBTB_KLHL-like"/>
    <property type="match status" value="1"/>
</dbReference>
<dbReference type="CDD" id="cd00121">
    <property type="entry name" value="MATH"/>
    <property type="match status" value="1"/>
</dbReference>